<name>S7VT20_9FLAO</name>
<accession>S7VT20</accession>
<organism evidence="1 2">
    <name type="scientific">Winogradskyella psychrotolerans RS-3</name>
    <dbReference type="NCBI Taxonomy" id="641526"/>
    <lineage>
        <taxon>Bacteria</taxon>
        <taxon>Pseudomonadati</taxon>
        <taxon>Bacteroidota</taxon>
        <taxon>Flavobacteriia</taxon>
        <taxon>Flavobacteriales</taxon>
        <taxon>Flavobacteriaceae</taxon>
        <taxon>Winogradskyella</taxon>
    </lineage>
</organism>
<proteinExistence type="predicted"/>
<evidence type="ECO:0000313" key="1">
    <source>
        <dbReference type="EMBL" id="EPR73395.1"/>
    </source>
</evidence>
<dbReference type="Proteomes" id="UP000014962">
    <property type="component" value="Unassembled WGS sequence"/>
</dbReference>
<comment type="caution">
    <text evidence="1">The sequence shown here is derived from an EMBL/GenBank/DDBJ whole genome shotgun (WGS) entry which is preliminary data.</text>
</comment>
<keyword evidence="2" id="KW-1185">Reference proteome</keyword>
<gene>
    <name evidence="1" type="ORF">ADIWIN_1425</name>
</gene>
<protein>
    <submittedName>
        <fullName evidence="1">Uncharacterized protein</fullName>
    </submittedName>
</protein>
<dbReference type="EMBL" id="ATMR01000091">
    <property type="protein sequence ID" value="EPR73395.1"/>
    <property type="molecule type" value="Genomic_DNA"/>
</dbReference>
<sequence>MTRYTTKMMDYKILKYGCFVVFGNDVQDLLTYLFYFLC</sequence>
<evidence type="ECO:0000313" key="2">
    <source>
        <dbReference type="Proteomes" id="UP000014962"/>
    </source>
</evidence>
<dbReference type="AlphaFoldDB" id="S7VT20"/>
<dbReference type="STRING" id="641526.ADIWIN_1425"/>
<reference evidence="1 2" key="1">
    <citation type="journal article" date="2013" name="Genome Announc.">
        <title>Draft Genome Sequence of Winogradskyella psychrotolerans RS-3T, Isolated from the Marine Transect of Kongsfjorden, Ny-Alesund, Svalbard, Arctic Ocean.</title>
        <authorList>
            <person name="Kumar Pinnaka A."/>
            <person name="Ara S."/>
            <person name="Singh A."/>
            <person name="Shivaji S."/>
        </authorList>
    </citation>
    <scope>NUCLEOTIDE SEQUENCE [LARGE SCALE GENOMIC DNA]</scope>
    <source>
        <strain evidence="1 2">RS-3</strain>
    </source>
</reference>